<evidence type="ECO:0000313" key="3">
    <source>
        <dbReference type="EMBL" id="MBO8187166.1"/>
    </source>
</evidence>
<gene>
    <name evidence="3" type="ORF">JW592_17085</name>
</gene>
<organism evidence="3 4">
    <name type="scientific">Streptomyces spirodelae</name>
    <dbReference type="NCBI Taxonomy" id="2812904"/>
    <lineage>
        <taxon>Bacteria</taxon>
        <taxon>Bacillati</taxon>
        <taxon>Actinomycetota</taxon>
        <taxon>Actinomycetes</taxon>
        <taxon>Kitasatosporales</taxon>
        <taxon>Streptomycetaceae</taxon>
        <taxon>Streptomyces</taxon>
    </lineage>
</organism>
<keyword evidence="4" id="KW-1185">Reference proteome</keyword>
<evidence type="ECO:0000256" key="1">
    <source>
        <dbReference type="SAM" id="MobiDB-lite"/>
    </source>
</evidence>
<comment type="caution">
    <text evidence="3">The sequence shown here is derived from an EMBL/GenBank/DDBJ whole genome shotgun (WGS) entry which is preliminary data.</text>
</comment>
<accession>A0ABS3WVM2</accession>
<feature type="region of interest" description="Disordered" evidence="1">
    <location>
        <begin position="1"/>
        <end position="24"/>
    </location>
</feature>
<evidence type="ECO:0000313" key="4">
    <source>
        <dbReference type="Proteomes" id="UP001518976"/>
    </source>
</evidence>
<name>A0ABS3WVM2_9ACTN</name>
<dbReference type="RefSeq" id="WP_209265994.1">
    <property type="nucleotide sequence ID" value="NZ_JAFFZN010000014.1"/>
</dbReference>
<keyword evidence="2" id="KW-1133">Transmembrane helix</keyword>
<keyword evidence="2" id="KW-0472">Membrane</keyword>
<dbReference type="EMBL" id="JAFFZN010000014">
    <property type="protein sequence ID" value="MBO8187166.1"/>
    <property type="molecule type" value="Genomic_DNA"/>
</dbReference>
<keyword evidence="2" id="KW-0812">Transmembrane</keyword>
<evidence type="ECO:0000256" key="2">
    <source>
        <dbReference type="SAM" id="Phobius"/>
    </source>
</evidence>
<protein>
    <submittedName>
        <fullName evidence="3">Uncharacterized protein</fullName>
    </submittedName>
</protein>
<sequence length="75" mass="8229">MPASRPSLPARGVTSKSARHARDGGSYRARRVLFGQLAVFATLGLAIFLRELPGLAREIRIWRMVGFGSGARHPR</sequence>
<feature type="transmembrane region" description="Helical" evidence="2">
    <location>
        <begin position="32"/>
        <end position="49"/>
    </location>
</feature>
<proteinExistence type="predicted"/>
<reference evidence="3 4" key="1">
    <citation type="submission" date="2021-02" db="EMBL/GenBank/DDBJ databases">
        <title>Streptomyces spirodelae sp. nov., isolated from duckweed.</title>
        <authorList>
            <person name="Saimee Y."/>
            <person name="Duangmal K."/>
        </authorList>
    </citation>
    <scope>NUCLEOTIDE SEQUENCE [LARGE SCALE GENOMIC DNA]</scope>
    <source>
        <strain evidence="3 4">DW4-2</strain>
    </source>
</reference>
<dbReference type="Proteomes" id="UP001518976">
    <property type="component" value="Unassembled WGS sequence"/>
</dbReference>